<keyword evidence="2" id="KW-1185">Reference proteome</keyword>
<protein>
    <submittedName>
        <fullName evidence="1">Uncharacterized protein</fullName>
    </submittedName>
</protein>
<reference evidence="1 2" key="1">
    <citation type="submission" date="2023-05" db="EMBL/GenBank/DDBJ databases">
        <title>B98-5 Cell Line De Novo Hybrid Assembly: An Optical Mapping Approach.</title>
        <authorList>
            <person name="Kananen K."/>
            <person name="Auerbach J.A."/>
            <person name="Kautto E."/>
            <person name="Blachly J.S."/>
        </authorList>
    </citation>
    <scope>NUCLEOTIDE SEQUENCE [LARGE SCALE GENOMIC DNA]</scope>
    <source>
        <strain evidence="1">B95-8</strain>
        <tissue evidence="1">Cell line</tissue>
    </source>
</reference>
<proteinExistence type="predicted"/>
<evidence type="ECO:0000313" key="2">
    <source>
        <dbReference type="Proteomes" id="UP001266305"/>
    </source>
</evidence>
<accession>A0ABQ9V381</accession>
<name>A0ABQ9V381_SAGOE</name>
<gene>
    <name evidence="1" type="ORF">P7K49_017537</name>
</gene>
<sequence length="87" mass="10094">MTEEVDYDVNSYATQLEAILQQKIDILTELQDEVKFSVQLYKKRNKPASKSTEETLCPLNRHLLLKDPQNAHYCNIQPFSCKGHLKV</sequence>
<organism evidence="1 2">
    <name type="scientific">Saguinus oedipus</name>
    <name type="common">Cotton-top tamarin</name>
    <name type="synonym">Oedipomidas oedipus</name>
    <dbReference type="NCBI Taxonomy" id="9490"/>
    <lineage>
        <taxon>Eukaryota</taxon>
        <taxon>Metazoa</taxon>
        <taxon>Chordata</taxon>
        <taxon>Craniata</taxon>
        <taxon>Vertebrata</taxon>
        <taxon>Euteleostomi</taxon>
        <taxon>Mammalia</taxon>
        <taxon>Eutheria</taxon>
        <taxon>Euarchontoglires</taxon>
        <taxon>Primates</taxon>
        <taxon>Haplorrhini</taxon>
        <taxon>Platyrrhini</taxon>
        <taxon>Cebidae</taxon>
        <taxon>Callitrichinae</taxon>
        <taxon>Saguinus</taxon>
    </lineage>
</organism>
<dbReference type="Proteomes" id="UP001266305">
    <property type="component" value="Unassembled WGS sequence"/>
</dbReference>
<dbReference type="EMBL" id="JASSZA010000008">
    <property type="protein sequence ID" value="KAK2103681.1"/>
    <property type="molecule type" value="Genomic_DNA"/>
</dbReference>
<comment type="caution">
    <text evidence="1">The sequence shown here is derived from an EMBL/GenBank/DDBJ whole genome shotgun (WGS) entry which is preliminary data.</text>
</comment>
<evidence type="ECO:0000313" key="1">
    <source>
        <dbReference type="EMBL" id="KAK2103681.1"/>
    </source>
</evidence>